<dbReference type="Pfam" id="PF00109">
    <property type="entry name" value="ketoacyl-synt"/>
    <property type="match status" value="1"/>
</dbReference>
<dbReference type="KEGG" id="xho:A9255_19690"/>
<dbReference type="Gene3D" id="3.40.47.10">
    <property type="match status" value="1"/>
</dbReference>
<dbReference type="Proteomes" id="UP000094600">
    <property type="component" value="Chromosome"/>
</dbReference>
<dbReference type="InterPro" id="IPR042099">
    <property type="entry name" value="ANL_N_sf"/>
</dbReference>
<dbReference type="Proteomes" id="UP000225433">
    <property type="component" value="Unassembled WGS sequence"/>
</dbReference>
<dbReference type="STRING" id="351679.A9255_19690"/>
<organism evidence="6 8">
    <name type="scientific">Xenorhabdus hominickii</name>
    <dbReference type="NCBI Taxonomy" id="351679"/>
    <lineage>
        <taxon>Bacteria</taxon>
        <taxon>Pseudomonadati</taxon>
        <taxon>Pseudomonadota</taxon>
        <taxon>Gammaproteobacteria</taxon>
        <taxon>Enterobacterales</taxon>
        <taxon>Morganellaceae</taxon>
        <taxon>Xenorhabdus</taxon>
    </lineage>
</organism>
<dbReference type="InterPro" id="IPR050091">
    <property type="entry name" value="PKS_NRPS_Biosynth_Enz"/>
</dbReference>
<dbReference type="Pfam" id="PF00550">
    <property type="entry name" value="PP-binding"/>
    <property type="match status" value="1"/>
</dbReference>
<evidence type="ECO:0000313" key="6">
    <source>
        <dbReference type="EMBL" id="PHM53988.1"/>
    </source>
</evidence>
<dbReference type="SUPFAM" id="SSF55048">
    <property type="entry name" value="Probable ACP-binding domain of malonyl-CoA ACP transacylase"/>
    <property type="match status" value="1"/>
</dbReference>
<dbReference type="PROSITE" id="PS00012">
    <property type="entry name" value="PHOSPHOPANTETHEINE"/>
    <property type="match status" value="1"/>
</dbReference>
<evidence type="ECO:0000313" key="8">
    <source>
        <dbReference type="Proteomes" id="UP000225433"/>
    </source>
</evidence>
<dbReference type="SMART" id="SM00827">
    <property type="entry name" value="PKS_AT"/>
    <property type="match status" value="1"/>
</dbReference>
<accession>A0A2G0Q443</accession>
<dbReference type="GO" id="GO:0016874">
    <property type="term" value="F:ligase activity"/>
    <property type="evidence" value="ECO:0007669"/>
    <property type="project" value="UniProtKB-KW"/>
</dbReference>
<dbReference type="SUPFAM" id="SSF52151">
    <property type="entry name" value="FabD/lysophospholipase-like"/>
    <property type="match status" value="1"/>
</dbReference>
<evidence type="ECO:0000256" key="1">
    <source>
        <dbReference type="ARBA" id="ARBA00022450"/>
    </source>
</evidence>
<dbReference type="InterPro" id="IPR006162">
    <property type="entry name" value="Ppantetheine_attach_site"/>
</dbReference>
<dbReference type="CDD" id="cd00833">
    <property type="entry name" value="PKS"/>
    <property type="match status" value="1"/>
</dbReference>
<dbReference type="GO" id="GO:0006633">
    <property type="term" value="P:fatty acid biosynthetic process"/>
    <property type="evidence" value="ECO:0007669"/>
    <property type="project" value="TreeGrafter"/>
</dbReference>
<feature type="domain" description="Ketosynthase family 3 (KS3)" evidence="4">
    <location>
        <begin position="705"/>
        <end position="1127"/>
    </location>
</feature>
<dbReference type="Pfam" id="PF16197">
    <property type="entry name" value="KAsynt_C_assoc"/>
    <property type="match status" value="1"/>
</dbReference>
<keyword evidence="1" id="KW-0596">Phosphopantetheine</keyword>
<dbReference type="EMBL" id="NJAI01000005">
    <property type="protein sequence ID" value="PHM53988.1"/>
    <property type="molecule type" value="Genomic_DNA"/>
</dbReference>
<keyword evidence="2" id="KW-0597">Phosphoprotein</keyword>
<evidence type="ECO:0000313" key="7">
    <source>
        <dbReference type="Proteomes" id="UP000094600"/>
    </source>
</evidence>
<sequence>MRKQKQNAGADRFVEQWRVCLQGLDTDNVLILALLKKALSDVDAIRFNDLQSGRQLSWRQLLCSVARIYRYLHELNVTRGQRVVTISHNCWELLAIEFACQLKGAIYAPIYANYSEEMMTYCLSLAEPALVITERTSLAQTLPQNTSWQVMTLEHSSTFTDFASIDSETDLISPDKAVSHEVIGEALLRALTTDLQATQAEQAFCLMFTSGSSGKPKGVLLSQNNILSQQQALQTLWHFDGPQSFLSYLPWHHSFGGLFEKYTAIFSQAMLHIDNSRGMDIARLCTNLSQLKPTRFFSVPKILTVVANKMKHSEDFHRAVAPTLQMIFSAASKLPADIEGYFNHCGIYVAEGWGLTETSPCLTLKGSDCEEHNSVGRPLPNVTLCIDEDSGEILAKGPNVMLGYYADEAANRRCFKQEWFRTGDLGKMVKGELVLLGRLDSVKKLSNGEKVSSDAIEQSLFEKTDIINHVIIDIEQRPYATALLFINPELCRQRFGENCTLQHSSRLQEHIVEVVQQHNYQVAESSLKLIAVAVTETSLSLAKGEVTPSFKVSQRTVRENYQVVRDALYDTSESFHLNPACHSFLKITENHIVSSVVSEDTAPKQRINWETFVHIIGQVRGQELAEDDVQRSLLDLGYNSVTIIQLAASLSQAIGHVVTEVVLFSGSSIHQLWQRLVVQTSAVQAIDESHLRTEATTSMPPKQDNADVAIIGYAGRFPGAEDCDQLWENLLAGKNQFSRCPEDRPFMAPLLAEFEANGIQLRGAFCDDIRQFNHSFFQINPKDARLMDPQHRLLLMVTWEAIEQANLSLNDLKESRTGVFVGISQNGYRQLLQDYLTETGEEGYPSSAINNQNSVCANRLSYFLDLRGPSLTVDTLCSSSLVALHQARLSIERGECDTAIVAGVHLQLDMAHFREMQQLSVLSHDGICRPFDAKANGTVLGEGAGVVLLKRHDLAIRDNNDVKASLLASEIYHGGRSNGITAPDPLAQQQLLEQCWANANVKASDIGYFETHGTGTHLGDPIEMAGIHACFHDQKAQTPCYLGAIKANIGHLEAAAGIAGLIKLLLIDKHRMAPPVAAFSELNPRITLVERQLAIPTTAQPLAPEKTCLAVSAFGMGGTGAHVVIKSQSKKRLSDTEPENETLPCVLSGCDQAHLKVIASRLLVGVQQYVQQHVTQKQFVLRHFCQALAQRTVLPVVCTLGVNSAEQLVEQLSAIARGEVIGYRASENGPSIAATTTDKTTMALVFAGQGTQSVAMAAQLYRHNVQFAQWIDQIDQLCSEIAYESGQLKVEVKQLLIEPIDEQTINRTEFAQVILFAFEYALYQCLRPAIGRIDILLGHSLGEYVAACIANVFSLKEGLRIIIKRAQLMEASDPRGAMMMVNGSAEQVSALIENELKIEQQTELAIAAENSETNTIISGIRCVLERFRQQLEQHGLHARFINTNRAFHSPMMSNAAQEFGAFLADIPLKAAEVPILSNLTGQPETECFATAEYWQQHMLGRVLFRRNLENLTAMAGLKIIEIGPKSMLGTWLMEKQPHHLASAYCPSQNSQQLNYCDLLAVLASDHLSGSPREWLTMYSPFTFNPTLLPARKLLTETCWFTEYTATLANGARQQEKPEEYEQGNLIDHEPFFIMQQQIDCMNAIFQAQLELMKGK</sequence>
<dbReference type="InterPro" id="IPR001227">
    <property type="entry name" value="Ac_transferase_dom_sf"/>
</dbReference>
<keyword evidence="7" id="KW-1185">Reference proteome</keyword>
<keyword evidence="5" id="KW-0436">Ligase</keyword>
<dbReference type="InterPro" id="IPR014031">
    <property type="entry name" value="Ketoacyl_synth_C"/>
</dbReference>
<dbReference type="Pfam" id="PF00698">
    <property type="entry name" value="Acyl_transf_1"/>
    <property type="match status" value="1"/>
</dbReference>
<dbReference type="SUPFAM" id="SSF56801">
    <property type="entry name" value="Acetyl-CoA synthetase-like"/>
    <property type="match status" value="1"/>
</dbReference>
<dbReference type="Gene3D" id="3.40.366.10">
    <property type="entry name" value="Malonyl-Coenzyme A Acyl Carrier Protein, domain 2"/>
    <property type="match status" value="1"/>
</dbReference>
<proteinExistence type="predicted"/>
<protein>
    <submittedName>
        <fullName evidence="6">Beta-ketoacyl synthase</fullName>
    </submittedName>
    <submittedName>
        <fullName evidence="5">Long-chain fatty acid--CoA ligase</fullName>
    </submittedName>
</protein>
<dbReference type="InterPro" id="IPR014030">
    <property type="entry name" value="Ketoacyl_synth_N"/>
</dbReference>
<dbReference type="PROSITE" id="PS00455">
    <property type="entry name" value="AMP_BINDING"/>
    <property type="match status" value="1"/>
</dbReference>
<dbReference type="PANTHER" id="PTHR43775:SF37">
    <property type="entry name" value="SI:DKEY-61P9.11"/>
    <property type="match status" value="1"/>
</dbReference>
<dbReference type="SUPFAM" id="SSF47336">
    <property type="entry name" value="ACP-like"/>
    <property type="match status" value="1"/>
</dbReference>
<dbReference type="InterPro" id="IPR036736">
    <property type="entry name" value="ACP-like_sf"/>
</dbReference>
<gene>
    <name evidence="5" type="ORF">A9255_19690</name>
    <name evidence="6" type="ORF">Xhom_03058</name>
</gene>
<dbReference type="Pfam" id="PF02801">
    <property type="entry name" value="Ketoacyl-synt_C"/>
    <property type="match status" value="1"/>
</dbReference>
<reference evidence="6 8" key="2">
    <citation type="journal article" date="2017" name="Nat. Microbiol.">
        <title>Natural product diversity associated with the nematode symbionts Photorhabdus and Xenorhabdus.</title>
        <authorList>
            <person name="Tobias N.J."/>
            <person name="Wolff H."/>
            <person name="Djahanschiri B."/>
            <person name="Grundmann F."/>
            <person name="Kronenwerth M."/>
            <person name="Shi Y.M."/>
            <person name="Simonyi S."/>
            <person name="Grun P."/>
            <person name="Shapiro-Ilan D."/>
            <person name="Pidot S.J."/>
            <person name="Stinear T.P."/>
            <person name="Ebersberger I."/>
            <person name="Bode H.B."/>
        </authorList>
    </citation>
    <scope>NUCLEOTIDE SEQUENCE [LARGE SCALE GENOMIC DNA]</scope>
    <source>
        <strain evidence="6 8">DSM 17903</strain>
    </source>
</reference>
<dbReference type="InterPro" id="IPR020841">
    <property type="entry name" value="PKS_Beta-ketoAc_synthase_dom"/>
</dbReference>
<keyword evidence="3" id="KW-0808">Transferase</keyword>
<dbReference type="InterPro" id="IPR020845">
    <property type="entry name" value="AMP-binding_CS"/>
</dbReference>
<dbReference type="InterPro" id="IPR016035">
    <property type="entry name" value="Acyl_Trfase/lysoPLipase"/>
</dbReference>
<dbReference type="InterPro" id="IPR032821">
    <property type="entry name" value="PKS_assoc"/>
</dbReference>
<evidence type="ECO:0000256" key="2">
    <source>
        <dbReference type="ARBA" id="ARBA00022553"/>
    </source>
</evidence>
<dbReference type="InterPro" id="IPR016039">
    <property type="entry name" value="Thiolase-like"/>
</dbReference>
<dbReference type="PANTHER" id="PTHR43775">
    <property type="entry name" value="FATTY ACID SYNTHASE"/>
    <property type="match status" value="1"/>
</dbReference>
<dbReference type="Gene3D" id="3.30.70.3290">
    <property type="match status" value="1"/>
</dbReference>
<dbReference type="SMART" id="SM00825">
    <property type="entry name" value="PKS_KS"/>
    <property type="match status" value="1"/>
</dbReference>
<reference evidence="5 7" key="1">
    <citation type="submission" date="2016-06" db="EMBL/GenBank/DDBJ databases">
        <title>Bacterial characters and pathogenicity of Xenorhabdus hominickii from an entomopathogenic nematode, Steinernema monticolum.</title>
        <authorList>
            <person name="Park Y."/>
            <person name="Kim Y."/>
        </authorList>
    </citation>
    <scope>NUCLEOTIDE SEQUENCE [LARGE SCALE GENOMIC DNA]</scope>
    <source>
        <strain evidence="5 7">ANU1</strain>
    </source>
</reference>
<dbReference type="InterPro" id="IPR009081">
    <property type="entry name" value="PP-bd_ACP"/>
</dbReference>
<evidence type="ECO:0000259" key="4">
    <source>
        <dbReference type="PROSITE" id="PS52004"/>
    </source>
</evidence>
<evidence type="ECO:0000313" key="5">
    <source>
        <dbReference type="EMBL" id="AOM42572.1"/>
    </source>
</evidence>
<dbReference type="PROSITE" id="PS52004">
    <property type="entry name" value="KS3_2"/>
    <property type="match status" value="1"/>
</dbReference>
<dbReference type="RefSeq" id="WP_069318192.1">
    <property type="nucleotide sequence ID" value="NZ_CAWNQJ010000079.1"/>
</dbReference>
<dbReference type="GO" id="GO:0004312">
    <property type="term" value="F:fatty acid synthase activity"/>
    <property type="evidence" value="ECO:0007669"/>
    <property type="project" value="TreeGrafter"/>
</dbReference>
<dbReference type="InterPro" id="IPR016036">
    <property type="entry name" value="Malonyl_transacylase_ACP-bd"/>
</dbReference>
<dbReference type="EMBL" id="CP016176">
    <property type="protein sequence ID" value="AOM42572.1"/>
    <property type="molecule type" value="Genomic_DNA"/>
</dbReference>
<dbReference type="Pfam" id="PF00501">
    <property type="entry name" value="AMP-binding"/>
    <property type="match status" value="1"/>
</dbReference>
<dbReference type="InterPro" id="IPR014043">
    <property type="entry name" value="Acyl_transferase_dom"/>
</dbReference>
<dbReference type="InterPro" id="IPR000873">
    <property type="entry name" value="AMP-dep_synth/lig_dom"/>
</dbReference>
<dbReference type="OrthoDB" id="6437095at2"/>
<evidence type="ECO:0000256" key="3">
    <source>
        <dbReference type="ARBA" id="ARBA00022679"/>
    </source>
</evidence>
<name>A0A2G0Q443_XENHO</name>
<dbReference type="SUPFAM" id="SSF53901">
    <property type="entry name" value="Thiolase-like"/>
    <property type="match status" value="1"/>
</dbReference>
<dbReference type="Gene3D" id="3.40.50.12780">
    <property type="entry name" value="N-terminal domain of ligase-like"/>
    <property type="match status" value="1"/>
</dbReference>